<evidence type="ECO:0008006" key="4">
    <source>
        <dbReference type="Google" id="ProtNLM"/>
    </source>
</evidence>
<keyword evidence="3" id="KW-1185">Reference proteome</keyword>
<dbReference type="EMBL" id="JBBAYM010000007">
    <property type="protein sequence ID" value="MEI5610009.1"/>
    <property type="molecule type" value="Genomic_DNA"/>
</dbReference>
<reference evidence="2 3" key="1">
    <citation type="submission" date="2024-03" db="EMBL/GenBank/DDBJ databases">
        <title>First Report of Pectobacterium brasiliscabiei causing potato scab in china.</title>
        <authorList>
            <person name="Handique U."/>
        </authorList>
    </citation>
    <scope>NUCLEOTIDE SEQUENCE [LARGE SCALE GENOMIC DNA]</scope>
    <source>
        <strain evidence="2 3">ZRIMU1503</strain>
    </source>
</reference>
<feature type="region of interest" description="Disordered" evidence="1">
    <location>
        <begin position="45"/>
        <end position="81"/>
    </location>
</feature>
<accession>A0ABU8GA99</accession>
<evidence type="ECO:0000256" key="1">
    <source>
        <dbReference type="SAM" id="MobiDB-lite"/>
    </source>
</evidence>
<feature type="compositionally biased region" description="Basic and acidic residues" evidence="1">
    <location>
        <begin position="10"/>
        <end position="20"/>
    </location>
</feature>
<evidence type="ECO:0000313" key="3">
    <source>
        <dbReference type="Proteomes" id="UP001365781"/>
    </source>
</evidence>
<dbReference type="Proteomes" id="UP001365781">
    <property type="component" value="Unassembled WGS sequence"/>
</dbReference>
<evidence type="ECO:0000313" key="2">
    <source>
        <dbReference type="EMBL" id="MEI5610009.1"/>
    </source>
</evidence>
<gene>
    <name evidence="2" type="ORF">WB403_12600</name>
</gene>
<comment type="caution">
    <text evidence="2">The sequence shown here is derived from an EMBL/GenBank/DDBJ whole genome shotgun (WGS) entry which is preliminary data.</text>
</comment>
<sequence>MLNLTKPRPTRTERRLEAENRALRDQVAALTEKLADLQRANERMYAADHNATGGPRFDTKQPFGSDPKRKLGTLPQKGGAS</sequence>
<name>A0ABU8GA99_9ACTN</name>
<feature type="region of interest" description="Disordered" evidence="1">
    <location>
        <begin position="1"/>
        <end position="20"/>
    </location>
</feature>
<protein>
    <recommendedName>
        <fullName evidence="4">Transposase</fullName>
    </recommendedName>
</protein>
<proteinExistence type="predicted"/>
<organism evidence="2 3">
    <name type="scientific">Streptomyces brasiliscabiei</name>
    <dbReference type="NCBI Taxonomy" id="2736302"/>
    <lineage>
        <taxon>Bacteria</taxon>
        <taxon>Bacillati</taxon>
        <taxon>Actinomycetota</taxon>
        <taxon>Actinomycetes</taxon>
        <taxon>Kitasatosporales</taxon>
        <taxon>Streptomycetaceae</taxon>
        <taxon>Streptomyces</taxon>
    </lineage>
</organism>
<dbReference type="RefSeq" id="WP_336558308.1">
    <property type="nucleotide sequence ID" value="NZ_JBBAYL010000004.1"/>
</dbReference>